<dbReference type="AlphaFoldDB" id="A0A6M6EB60"/>
<sequence>MYIDFQGGKNIVAKDKKKKSIFKRWWFWVLAIIVIIAIAGGGDSDDTTQSTDKGESTKAESANASKETKTTDTDSAKKEKSFGMNEEVKVGKMTYKVTSKTPADQVGPSALPEKASQKFLVVEVTVKNGGDKAVTVDSNFFKLKRGGKTYEANATASMSANQDESGNITNSFFLQQLNPDSEMSGKVVFDVAPEVAAATDLQLQVQTGAFGTETELINLK</sequence>
<dbReference type="Proteomes" id="UP000501076">
    <property type="component" value="Plasmid pFDU301A"/>
</dbReference>
<evidence type="ECO:0000313" key="6">
    <source>
        <dbReference type="Proteomes" id="UP000501076"/>
    </source>
</evidence>
<feature type="compositionally biased region" description="Basic and acidic residues" evidence="2">
    <location>
        <begin position="66"/>
        <end position="83"/>
    </location>
</feature>
<organism evidence="5 6">
    <name type="scientific">Priestia megaterium</name>
    <name type="common">Bacillus megaterium</name>
    <dbReference type="NCBI Taxonomy" id="1404"/>
    <lineage>
        <taxon>Bacteria</taxon>
        <taxon>Bacillati</taxon>
        <taxon>Bacillota</taxon>
        <taxon>Bacilli</taxon>
        <taxon>Bacillales</taxon>
        <taxon>Bacillaceae</taxon>
        <taxon>Priestia</taxon>
    </lineage>
</organism>
<geneLocation type="plasmid" evidence="6">
    <name>pfdu301a</name>
</geneLocation>
<keyword evidence="3" id="KW-1133">Transmembrane helix</keyword>
<evidence type="ECO:0000256" key="2">
    <source>
        <dbReference type="SAM" id="MobiDB-lite"/>
    </source>
</evidence>
<keyword evidence="3" id="KW-0472">Membrane</keyword>
<protein>
    <submittedName>
        <fullName evidence="5">DUF4352 domain-containing protein</fullName>
    </submittedName>
</protein>
<accession>A0A6M6EB60</accession>
<dbReference type="InterPro" id="IPR029050">
    <property type="entry name" value="Immunoprotect_excell_Ig-like"/>
</dbReference>
<name>A0A6M6EB60_PRIMG</name>
<evidence type="ECO:0000256" key="1">
    <source>
        <dbReference type="ARBA" id="ARBA00022729"/>
    </source>
</evidence>
<dbReference type="InterPro" id="IPR029051">
    <property type="entry name" value="DUF4352"/>
</dbReference>
<feature type="region of interest" description="Disordered" evidence="2">
    <location>
        <begin position="44"/>
        <end position="83"/>
    </location>
</feature>
<reference evidence="5 6" key="1">
    <citation type="submission" date="2019-10" db="EMBL/GenBank/DDBJ databases">
        <title>Complete genome sequences for adaption low water activity.</title>
        <authorList>
            <person name="Zhao L."/>
            <person name="Zhong J."/>
        </authorList>
    </citation>
    <scope>NUCLEOTIDE SEQUENCE [LARGE SCALE GENOMIC DNA]</scope>
    <source>
        <strain evidence="5 6">FDU301</strain>
        <plasmid evidence="6">pfdu301a</plasmid>
    </source>
</reference>
<keyword evidence="1" id="KW-0732">Signal</keyword>
<evidence type="ECO:0000259" key="4">
    <source>
        <dbReference type="Pfam" id="PF11611"/>
    </source>
</evidence>
<feature type="transmembrane region" description="Helical" evidence="3">
    <location>
        <begin position="25"/>
        <end position="42"/>
    </location>
</feature>
<keyword evidence="3" id="KW-0812">Transmembrane</keyword>
<dbReference type="Gene3D" id="2.60.40.1240">
    <property type="match status" value="1"/>
</dbReference>
<dbReference type="Pfam" id="PF11611">
    <property type="entry name" value="DUF4352"/>
    <property type="match status" value="1"/>
</dbReference>
<keyword evidence="5" id="KW-0614">Plasmid</keyword>
<evidence type="ECO:0000256" key="3">
    <source>
        <dbReference type="SAM" id="Phobius"/>
    </source>
</evidence>
<feature type="domain" description="DUF4352" evidence="4">
    <location>
        <begin position="83"/>
        <end position="212"/>
    </location>
</feature>
<evidence type="ECO:0000313" key="5">
    <source>
        <dbReference type="EMBL" id="QJX80775.1"/>
    </source>
</evidence>
<gene>
    <name evidence="5" type="ORF">FDZ14_32305</name>
</gene>
<proteinExistence type="predicted"/>
<dbReference type="EMBL" id="CP045273">
    <property type="protein sequence ID" value="QJX80775.1"/>
    <property type="molecule type" value="Genomic_DNA"/>
</dbReference>